<gene>
    <name evidence="1" type="ORF">ACFFI0_13955</name>
</gene>
<sequence length="287" mass="32023">MNDRSNFIAYTVFKKYWNRLFSIICLTVGVLLSSSCEKEIDIELKGADQRYVIEGVITDQEGGCKVLISKTKDFNDDNSRVTVTGAQVFISEGAETHELQETEVGTYTAPTLRGLEGHTYNLRVQIGTEIFTSSSTMPALVKMDSLYIVDDLIFGDNYKLPTIDFQDPANVVNSYRFLLYVNGVKKKQIFVINDELSNGKANSIRLYADVGEDEDNPENRRIRSGDLVRVEMLGIDQAVYKYFFSLDNSATGENQSATPSNPVSNIQGNALGYFSAHNIQSKEISVP</sequence>
<reference evidence="1 2" key="1">
    <citation type="submission" date="2024-09" db="EMBL/GenBank/DDBJ databases">
        <authorList>
            <person name="Sun Q."/>
            <person name="Mori K."/>
        </authorList>
    </citation>
    <scope>NUCLEOTIDE SEQUENCE [LARGE SCALE GENOMIC DNA]</scope>
    <source>
        <strain evidence="1 2">CCM 7765</strain>
    </source>
</reference>
<dbReference type="Proteomes" id="UP001589774">
    <property type="component" value="Unassembled WGS sequence"/>
</dbReference>
<evidence type="ECO:0000313" key="2">
    <source>
        <dbReference type="Proteomes" id="UP001589774"/>
    </source>
</evidence>
<keyword evidence="2" id="KW-1185">Reference proteome</keyword>
<accession>A0ABV6HKJ7</accession>
<evidence type="ECO:0000313" key="1">
    <source>
        <dbReference type="EMBL" id="MFC0319419.1"/>
    </source>
</evidence>
<dbReference type="Pfam" id="PF14054">
    <property type="entry name" value="DUF4249"/>
    <property type="match status" value="1"/>
</dbReference>
<dbReference type="EMBL" id="JBHLWO010000002">
    <property type="protein sequence ID" value="MFC0319419.1"/>
    <property type="molecule type" value="Genomic_DNA"/>
</dbReference>
<proteinExistence type="predicted"/>
<organism evidence="1 2">
    <name type="scientific">Olivibacter oleidegradans</name>
    <dbReference type="NCBI Taxonomy" id="760123"/>
    <lineage>
        <taxon>Bacteria</taxon>
        <taxon>Pseudomonadati</taxon>
        <taxon>Bacteroidota</taxon>
        <taxon>Sphingobacteriia</taxon>
        <taxon>Sphingobacteriales</taxon>
        <taxon>Sphingobacteriaceae</taxon>
        <taxon>Olivibacter</taxon>
    </lineage>
</organism>
<name>A0ABV6HKJ7_9SPHI</name>
<dbReference type="InterPro" id="IPR025345">
    <property type="entry name" value="DUF4249"/>
</dbReference>
<protein>
    <submittedName>
        <fullName evidence="1">DUF4249 domain-containing protein</fullName>
    </submittedName>
</protein>
<dbReference type="RefSeq" id="WP_083812314.1">
    <property type="nucleotide sequence ID" value="NZ_JBHLWO010000002.1"/>
</dbReference>
<comment type="caution">
    <text evidence="1">The sequence shown here is derived from an EMBL/GenBank/DDBJ whole genome shotgun (WGS) entry which is preliminary data.</text>
</comment>